<dbReference type="EMBL" id="GIBP01001868">
    <property type="protein sequence ID" value="NDV30837.1"/>
    <property type="molecule type" value="Transcribed_RNA"/>
</dbReference>
<evidence type="ECO:0000256" key="1">
    <source>
        <dbReference type="ARBA" id="ARBA00004613"/>
    </source>
</evidence>
<comment type="subcellular location">
    <subcellularLocation>
        <location evidence="1">Secreted</location>
    </subcellularLocation>
</comment>
<evidence type="ECO:0000256" key="5">
    <source>
        <dbReference type="ARBA" id="ARBA00022801"/>
    </source>
</evidence>
<reference evidence="10" key="1">
    <citation type="journal article" date="2020" name="J. Eukaryot. Microbiol.">
        <title>De novo Sequencing, Assembly and Annotation of the Transcriptome for the Free-Living Testate Amoeba Arcella intermedia.</title>
        <authorList>
            <person name="Ribeiro G.M."/>
            <person name="Porfirio-Sousa A.L."/>
            <person name="Maurer-Alcala X.X."/>
            <person name="Katz L.A."/>
            <person name="Lahr D.J.G."/>
        </authorList>
    </citation>
    <scope>NUCLEOTIDE SEQUENCE</scope>
</reference>
<keyword evidence="5 9" id="KW-0378">Hydrolase</keyword>
<keyword evidence="6 9" id="KW-0442">Lipid degradation</keyword>
<keyword evidence="7 9" id="KW-0443">Lipid metabolism</keyword>
<evidence type="ECO:0000256" key="8">
    <source>
        <dbReference type="ARBA" id="ARBA00023180"/>
    </source>
</evidence>
<comment type="similarity">
    <text evidence="2 9">Belongs to the phospholipase B-like family.</text>
</comment>
<dbReference type="GO" id="GO:0005576">
    <property type="term" value="C:extracellular region"/>
    <property type="evidence" value="ECO:0007669"/>
    <property type="project" value="UniProtKB-SubCell"/>
</dbReference>
<evidence type="ECO:0000256" key="9">
    <source>
        <dbReference type="RuleBase" id="RU364138"/>
    </source>
</evidence>
<sequence length="525" mass="59771">MMVALVNCADPELYSAMYDMGTGTWSIKPGDGGVAKGHYEVQQNQTGWNTLHVYTDGSYSDALQSYGAGFLEGYLTMEDIWNTWLTCQQTISFDDKVTSFMLAQDKWVREMAKSQTDGYWHQVQLVLSQLDGLLASYSMYAPQERQISYTDFMYMVLMPEVSDIQTYTSLVARRAAGERVEEVELPDGPPPIGEHCSVLVKASLDGANLLAAHDTWSSYTNMLRLYKYYHFNFNHPSTKVYTIAFSSYAANLQSTDDYYVLDNQMVVAETTNEVFNNSLYLNYFSEETVPEWIRVIVANRMADSGLNWVSAFSKYNSGTYNNQWQVIDYKLFVPGKPIQPGTLWIAEQIPGFVFSADKSDFLANGGFWPSYNIPYFIENYNISGYPSLFEKYGNTYSYQNCARAQIFRRDAGKVQTLQDLKRIMRYNEYQTDPLSLQDACRSISARCDLNTPWTANPLNEYSAFGAIDSKVTDASLVKDLKSWIVSGPAWDSQPPFAWTNQWKGVPRFGMPDVYAFPFILSQPIF</sequence>
<dbReference type="Gene3D" id="3.60.60.30">
    <property type="match status" value="1"/>
</dbReference>
<evidence type="ECO:0000256" key="4">
    <source>
        <dbReference type="ARBA" id="ARBA00022729"/>
    </source>
</evidence>
<name>A0A6B2L1Q1_9EUKA</name>
<dbReference type="GO" id="GO:0009395">
    <property type="term" value="P:phospholipid catabolic process"/>
    <property type="evidence" value="ECO:0007669"/>
    <property type="project" value="TreeGrafter"/>
</dbReference>
<comment type="function">
    <text evidence="9">Putative phospholipase.</text>
</comment>
<dbReference type="GO" id="GO:0004620">
    <property type="term" value="F:phospholipase activity"/>
    <property type="evidence" value="ECO:0007669"/>
    <property type="project" value="InterPro"/>
</dbReference>
<dbReference type="Pfam" id="PF04916">
    <property type="entry name" value="Phospholip_B"/>
    <property type="match status" value="1"/>
</dbReference>
<proteinExistence type="inferred from homology"/>
<dbReference type="PANTHER" id="PTHR12370">
    <property type="entry name" value="PHOSPHOLIPASE B-RELATED"/>
    <property type="match status" value="1"/>
</dbReference>
<accession>A0A6B2L1Q1</accession>
<dbReference type="AlphaFoldDB" id="A0A6B2L1Q1"/>
<dbReference type="EC" id="3.1.1.-" evidence="9"/>
<keyword evidence="8" id="KW-0325">Glycoprotein</keyword>
<dbReference type="InterPro" id="IPR007000">
    <property type="entry name" value="PLipase_B-like"/>
</dbReference>
<dbReference type="PANTHER" id="PTHR12370:SF3">
    <property type="entry name" value="PHOSPHOLIPASE B-LIKE 2-RELATED"/>
    <property type="match status" value="1"/>
</dbReference>
<evidence type="ECO:0000256" key="6">
    <source>
        <dbReference type="ARBA" id="ARBA00022963"/>
    </source>
</evidence>
<keyword evidence="3" id="KW-0964">Secreted</keyword>
<evidence type="ECO:0000256" key="7">
    <source>
        <dbReference type="ARBA" id="ARBA00023098"/>
    </source>
</evidence>
<evidence type="ECO:0000313" key="10">
    <source>
        <dbReference type="EMBL" id="NDV30837.1"/>
    </source>
</evidence>
<evidence type="ECO:0000256" key="2">
    <source>
        <dbReference type="ARBA" id="ARBA00007835"/>
    </source>
</evidence>
<keyword evidence="4" id="KW-0732">Signal</keyword>
<organism evidence="10">
    <name type="scientific">Arcella intermedia</name>
    <dbReference type="NCBI Taxonomy" id="1963864"/>
    <lineage>
        <taxon>Eukaryota</taxon>
        <taxon>Amoebozoa</taxon>
        <taxon>Tubulinea</taxon>
        <taxon>Elardia</taxon>
        <taxon>Arcellinida</taxon>
        <taxon>Sphaerothecina</taxon>
        <taxon>Arcellidae</taxon>
        <taxon>Arcella</taxon>
    </lineage>
</organism>
<evidence type="ECO:0000256" key="3">
    <source>
        <dbReference type="ARBA" id="ARBA00022525"/>
    </source>
</evidence>
<protein>
    <recommendedName>
        <fullName evidence="9">Phospholipase B-like</fullName>
        <ecNumber evidence="9">3.1.1.-</ecNumber>
    </recommendedName>
</protein>